<evidence type="ECO:0000313" key="1">
    <source>
        <dbReference type="EMBL" id="QJR02769.1"/>
    </source>
</evidence>
<protein>
    <submittedName>
        <fullName evidence="1">Uncharacterized protein</fullName>
    </submittedName>
</protein>
<dbReference type="EMBL" id="CP053021">
    <property type="protein sequence ID" value="QJR02769.1"/>
    <property type="molecule type" value="Genomic_DNA"/>
</dbReference>
<dbReference type="AlphaFoldDB" id="A0A6M4G6M0"/>
<organism evidence="1 2">
    <name type="scientific">Sphingobium yanoikuyae</name>
    <name type="common">Sphingomonas yanoikuyae</name>
    <dbReference type="NCBI Taxonomy" id="13690"/>
    <lineage>
        <taxon>Bacteria</taxon>
        <taxon>Pseudomonadati</taxon>
        <taxon>Pseudomonadota</taxon>
        <taxon>Alphaproteobacteria</taxon>
        <taxon>Sphingomonadales</taxon>
        <taxon>Sphingomonadaceae</taxon>
        <taxon>Sphingobium</taxon>
    </lineage>
</organism>
<gene>
    <name evidence="1" type="ORF">HH800_11585</name>
</gene>
<reference evidence="1 2" key="1">
    <citation type="submission" date="2020-04" db="EMBL/GenBank/DDBJ databases">
        <title>The Whole Genome Analysis of High salt-tolerant Sphingobium yanoikuyae YC-XJ2 with Aryl organophosphorus flame retardants (aryl-OPFRs)-degrading capacity and characteristics of Related phosphotriesterase.</title>
        <authorList>
            <person name="Li X."/>
        </authorList>
    </citation>
    <scope>NUCLEOTIDE SEQUENCE [LARGE SCALE GENOMIC DNA]</scope>
    <source>
        <strain evidence="1 2">YC-XJ2</strain>
    </source>
</reference>
<sequence>MSATVIAAQLRSDLDPVSAAITFLHPIALANAYPTGRPMALAIVRACHQDVARADWMMAAGRFRIRGMFDRAWKTGKTQRTG</sequence>
<accession>A0A6M4G6M0</accession>
<evidence type="ECO:0000313" key="2">
    <source>
        <dbReference type="Proteomes" id="UP000502611"/>
    </source>
</evidence>
<name>A0A6M4G6M0_SPHYA</name>
<dbReference type="Proteomes" id="UP000502611">
    <property type="component" value="Chromosome"/>
</dbReference>
<proteinExistence type="predicted"/>
<dbReference type="RefSeq" id="WP_169861168.1">
    <property type="nucleotide sequence ID" value="NZ_CP053021.1"/>
</dbReference>